<dbReference type="EMBL" id="KN818078">
    <property type="protein sequence ID" value="KJA12610.1"/>
    <property type="molecule type" value="Genomic_DNA"/>
</dbReference>
<evidence type="ECO:0000313" key="2">
    <source>
        <dbReference type="Proteomes" id="UP000054270"/>
    </source>
</evidence>
<accession>A0A0D2NVN4</accession>
<sequence length="254" mass="27866">MAGTDAASVLITITATQRENSVELIETDVVRTTTDTLELKDAPIQGFLEELKEFAKKVHRDVQNRSQVVDSTNVDALKCFKVNPEGYDNPSLSADELWEDVLNGVLKNGLGWGTELNVPSLLDTDGSGLMGLANFTEYFVVKRGRKDTQIGHLRTRALTQAKTVASISTALSDHKRFAVAIASGKVGNMERIVRIALKQKRGIRATLLMLQQAAAGVYHPKSFAEEDYMRALLLWKLGGNRIAGIVQRCIGLPE</sequence>
<protein>
    <submittedName>
        <fullName evidence="1">Uncharacterized protein</fullName>
    </submittedName>
</protein>
<dbReference type="OrthoDB" id="3067306at2759"/>
<dbReference type="AlphaFoldDB" id="A0A0D2NVN4"/>
<evidence type="ECO:0000313" key="1">
    <source>
        <dbReference type="EMBL" id="KJA12610.1"/>
    </source>
</evidence>
<gene>
    <name evidence="1" type="ORF">HYPSUDRAFT_210322</name>
</gene>
<feature type="non-terminal residue" evidence="1">
    <location>
        <position position="254"/>
    </location>
</feature>
<organism evidence="1 2">
    <name type="scientific">Hypholoma sublateritium (strain FD-334 SS-4)</name>
    <dbReference type="NCBI Taxonomy" id="945553"/>
    <lineage>
        <taxon>Eukaryota</taxon>
        <taxon>Fungi</taxon>
        <taxon>Dikarya</taxon>
        <taxon>Basidiomycota</taxon>
        <taxon>Agaricomycotina</taxon>
        <taxon>Agaricomycetes</taxon>
        <taxon>Agaricomycetidae</taxon>
        <taxon>Agaricales</taxon>
        <taxon>Agaricineae</taxon>
        <taxon>Strophariaceae</taxon>
        <taxon>Hypholoma</taxon>
    </lineage>
</organism>
<proteinExistence type="predicted"/>
<name>A0A0D2NVN4_HYPSF</name>
<reference evidence="2" key="1">
    <citation type="submission" date="2014-04" db="EMBL/GenBank/DDBJ databases">
        <title>Evolutionary Origins and Diversification of the Mycorrhizal Mutualists.</title>
        <authorList>
            <consortium name="DOE Joint Genome Institute"/>
            <consortium name="Mycorrhizal Genomics Consortium"/>
            <person name="Kohler A."/>
            <person name="Kuo A."/>
            <person name="Nagy L.G."/>
            <person name="Floudas D."/>
            <person name="Copeland A."/>
            <person name="Barry K.W."/>
            <person name="Cichocki N."/>
            <person name="Veneault-Fourrey C."/>
            <person name="LaButti K."/>
            <person name="Lindquist E.A."/>
            <person name="Lipzen A."/>
            <person name="Lundell T."/>
            <person name="Morin E."/>
            <person name="Murat C."/>
            <person name="Riley R."/>
            <person name="Ohm R."/>
            <person name="Sun H."/>
            <person name="Tunlid A."/>
            <person name="Henrissat B."/>
            <person name="Grigoriev I.V."/>
            <person name="Hibbett D.S."/>
            <person name="Martin F."/>
        </authorList>
    </citation>
    <scope>NUCLEOTIDE SEQUENCE [LARGE SCALE GENOMIC DNA]</scope>
    <source>
        <strain evidence="2">FD-334 SS-4</strain>
    </source>
</reference>
<keyword evidence="2" id="KW-1185">Reference proteome</keyword>
<dbReference type="Proteomes" id="UP000054270">
    <property type="component" value="Unassembled WGS sequence"/>
</dbReference>